<organism evidence="2 3">
    <name type="scientific">Elizabethkingia argenteiflava</name>
    <dbReference type="NCBI Taxonomy" id="2681556"/>
    <lineage>
        <taxon>Bacteria</taxon>
        <taxon>Pseudomonadati</taxon>
        <taxon>Bacteroidota</taxon>
        <taxon>Flavobacteriia</taxon>
        <taxon>Flavobacteriales</taxon>
        <taxon>Weeksellaceae</taxon>
        <taxon>Elizabethkingia</taxon>
    </lineage>
</organism>
<evidence type="ECO:0000313" key="3">
    <source>
        <dbReference type="Proteomes" id="UP000553459"/>
    </source>
</evidence>
<feature type="region of interest" description="Disordered" evidence="1">
    <location>
        <begin position="1"/>
        <end position="77"/>
    </location>
</feature>
<accession>A0A845PPW3</accession>
<gene>
    <name evidence="2" type="ORF">GNY06_02785</name>
</gene>
<sequence>MGTGATFAQVTNSQTGKNKSDTPASSNETSQDKLKKSSEAGLSPRVKKEDGQSATHPEKGEARQRRTYDRDRRHEQM</sequence>
<dbReference type="AlphaFoldDB" id="A0A845PPW3"/>
<proteinExistence type="predicted"/>
<feature type="compositionally biased region" description="Basic and acidic residues" evidence="1">
    <location>
        <begin position="46"/>
        <end position="77"/>
    </location>
</feature>
<protein>
    <submittedName>
        <fullName evidence="2">Uncharacterized protein</fullName>
    </submittedName>
</protein>
<comment type="caution">
    <text evidence="2">The sequence shown here is derived from an EMBL/GenBank/DDBJ whole genome shotgun (WGS) entry which is preliminary data.</text>
</comment>
<feature type="compositionally biased region" description="Polar residues" evidence="1">
    <location>
        <begin position="1"/>
        <end position="29"/>
    </location>
</feature>
<dbReference type="Proteomes" id="UP000553459">
    <property type="component" value="Unassembled WGS sequence"/>
</dbReference>
<name>A0A845PPW3_9FLAO</name>
<keyword evidence="3" id="KW-1185">Reference proteome</keyword>
<reference evidence="2 3" key="1">
    <citation type="submission" date="2019-11" db="EMBL/GenBank/DDBJ databases">
        <title>Characterization of Elizabethkingia argenteiflava sp. nov., isolated from inner surface of Soybean Pods.</title>
        <authorList>
            <person name="Mo S."/>
        </authorList>
    </citation>
    <scope>NUCLEOTIDE SEQUENCE [LARGE SCALE GENOMIC DNA]</scope>
    <source>
        <strain evidence="2 3">YB22</strain>
    </source>
</reference>
<evidence type="ECO:0000256" key="1">
    <source>
        <dbReference type="SAM" id="MobiDB-lite"/>
    </source>
</evidence>
<dbReference type="EMBL" id="JAAABJ010000264">
    <property type="protein sequence ID" value="NAW50359.1"/>
    <property type="molecule type" value="Genomic_DNA"/>
</dbReference>
<evidence type="ECO:0000313" key="2">
    <source>
        <dbReference type="EMBL" id="NAW50359.1"/>
    </source>
</evidence>